<evidence type="ECO:0000313" key="3">
    <source>
        <dbReference type="EMBL" id="MFD0705172.1"/>
    </source>
</evidence>
<keyword evidence="1" id="KW-1133">Transmembrane helix</keyword>
<keyword evidence="1" id="KW-0472">Membrane</keyword>
<dbReference type="EMBL" id="JBHTHQ010000021">
    <property type="protein sequence ID" value="MFD0705172.1"/>
    <property type="molecule type" value="Genomic_DNA"/>
</dbReference>
<evidence type="ECO:0000256" key="1">
    <source>
        <dbReference type="SAM" id="Phobius"/>
    </source>
</evidence>
<dbReference type="RefSeq" id="WP_377938867.1">
    <property type="nucleotide sequence ID" value="NZ_JBHTHQ010000021.1"/>
</dbReference>
<dbReference type="SMART" id="SM00257">
    <property type="entry name" value="LysM"/>
    <property type="match status" value="1"/>
</dbReference>
<name>A0ABW2Y4J9_9BIFI</name>
<dbReference type="InterPro" id="IPR036779">
    <property type="entry name" value="LysM_dom_sf"/>
</dbReference>
<accession>A0ABW2Y4J9</accession>
<dbReference type="Pfam" id="PF01476">
    <property type="entry name" value="LysM"/>
    <property type="match status" value="1"/>
</dbReference>
<dbReference type="SUPFAM" id="SSF54106">
    <property type="entry name" value="LysM domain"/>
    <property type="match status" value="1"/>
</dbReference>
<gene>
    <name evidence="3" type="ORF">ACFQY8_05375</name>
</gene>
<evidence type="ECO:0000313" key="4">
    <source>
        <dbReference type="Proteomes" id="UP001597036"/>
    </source>
</evidence>
<dbReference type="Proteomes" id="UP001597036">
    <property type="component" value="Unassembled WGS sequence"/>
</dbReference>
<comment type="caution">
    <text evidence="3">The sequence shown here is derived from an EMBL/GenBank/DDBJ whole genome shotgun (WGS) entry which is preliminary data.</text>
</comment>
<dbReference type="Gene3D" id="3.10.350.10">
    <property type="entry name" value="LysM domain"/>
    <property type="match status" value="1"/>
</dbReference>
<sequence length="113" mass="12313">MVDLMVEKSEQGSHNAECAPLYKSKWAALLAAVVTVIAVGAVFVMPHASAEVSYDSDNLVSYTVQPGDTLWSYAQRITPRDGDIYDTMDMIKQINHLNADNLEAGQSLLVPEA</sequence>
<reference evidence="4" key="1">
    <citation type="journal article" date="2019" name="Int. J. Syst. Evol. Microbiol.">
        <title>The Global Catalogue of Microorganisms (GCM) 10K type strain sequencing project: providing services to taxonomists for standard genome sequencing and annotation.</title>
        <authorList>
            <consortium name="The Broad Institute Genomics Platform"/>
            <consortium name="The Broad Institute Genome Sequencing Center for Infectious Disease"/>
            <person name="Wu L."/>
            <person name="Ma J."/>
        </authorList>
    </citation>
    <scope>NUCLEOTIDE SEQUENCE [LARGE SCALE GENOMIC DNA]</scope>
    <source>
        <strain evidence="4">CCM 8604</strain>
    </source>
</reference>
<dbReference type="InterPro" id="IPR018392">
    <property type="entry name" value="LysM"/>
</dbReference>
<dbReference type="PROSITE" id="PS51782">
    <property type="entry name" value="LYSM"/>
    <property type="match status" value="1"/>
</dbReference>
<keyword evidence="4" id="KW-1185">Reference proteome</keyword>
<keyword evidence="1" id="KW-0812">Transmembrane</keyword>
<dbReference type="CDD" id="cd00118">
    <property type="entry name" value="LysM"/>
    <property type="match status" value="1"/>
</dbReference>
<proteinExistence type="predicted"/>
<evidence type="ECO:0000259" key="2">
    <source>
        <dbReference type="PROSITE" id="PS51782"/>
    </source>
</evidence>
<feature type="transmembrane region" description="Helical" evidence="1">
    <location>
        <begin position="26"/>
        <end position="45"/>
    </location>
</feature>
<organism evidence="3 4">
    <name type="scientific">Alloscardovia venturai</name>
    <dbReference type="NCBI Taxonomy" id="1769421"/>
    <lineage>
        <taxon>Bacteria</taxon>
        <taxon>Bacillati</taxon>
        <taxon>Actinomycetota</taxon>
        <taxon>Actinomycetes</taxon>
        <taxon>Bifidobacteriales</taxon>
        <taxon>Bifidobacteriaceae</taxon>
        <taxon>Alloscardovia</taxon>
    </lineage>
</organism>
<feature type="domain" description="LysM" evidence="2">
    <location>
        <begin position="60"/>
        <end position="110"/>
    </location>
</feature>
<protein>
    <submittedName>
        <fullName evidence="3">LysM peptidoglycan-binding domain-containing protein</fullName>
    </submittedName>
</protein>